<dbReference type="GO" id="GO:0015627">
    <property type="term" value="C:type II protein secretion system complex"/>
    <property type="evidence" value="ECO:0007669"/>
    <property type="project" value="TreeGrafter"/>
</dbReference>
<feature type="compositionally biased region" description="Polar residues" evidence="4">
    <location>
        <begin position="169"/>
        <end position="180"/>
    </location>
</feature>
<dbReference type="SMART" id="SM00965">
    <property type="entry name" value="STN"/>
    <property type="match status" value="1"/>
</dbReference>
<feature type="chain" id="PRO_5037860390" evidence="5">
    <location>
        <begin position="27"/>
        <end position="609"/>
    </location>
</feature>
<keyword evidence="2" id="KW-0472">Membrane</keyword>
<dbReference type="EMBL" id="CP064781">
    <property type="protein sequence ID" value="QRJ65097.1"/>
    <property type="molecule type" value="Genomic_DNA"/>
</dbReference>
<gene>
    <name evidence="7" type="primary">mshL</name>
    <name evidence="7" type="ORF">IWH25_07085</name>
</gene>
<keyword evidence="1" id="KW-0813">Transport</keyword>
<evidence type="ECO:0000256" key="1">
    <source>
        <dbReference type="ARBA" id="ARBA00022448"/>
    </source>
</evidence>
<proteinExistence type="predicted"/>
<dbReference type="Gene3D" id="3.30.1370.130">
    <property type="match status" value="1"/>
</dbReference>
<keyword evidence="3" id="KW-0998">Cell outer membrane</keyword>
<evidence type="ECO:0000256" key="5">
    <source>
        <dbReference type="SAM" id="SignalP"/>
    </source>
</evidence>
<feature type="signal peptide" evidence="5">
    <location>
        <begin position="1"/>
        <end position="26"/>
    </location>
</feature>
<feature type="compositionally biased region" description="Low complexity" evidence="4">
    <location>
        <begin position="193"/>
        <end position="220"/>
    </location>
</feature>
<dbReference type="GO" id="GO:0009297">
    <property type="term" value="P:pilus assembly"/>
    <property type="evidence" value="ECO:0007669"/>
    <property type="project" value="InterPro"/>
</dbReference>
<dbReference type="InterPro" id="IPR004846">
    <property type="entry name" value="T2SS/T3SS_dom"/>
</dbReference>
<dbReference type="InterPro" id="IPR011662">
    <property type="entry name" value="Secretin/TonB_short_N"/>
</dbReference>
<organism evidence="7 8">
    <name type="scientific">Azospira restricta</name>
    <dbReference type="NCBI Taxonomy" id="404405"/>
    <lineage>
        <taxon>Bacteria</taxon>
        <taxon>Pseudomonadati</taxon>
        <taxon>Pseudomonadota</taxon>
        <taxon>Betaproteobacteria</taxon>
        <taxon>Rhodocyclales</taxon>
        <taxon>Rhodocyclaceae</taxon>
        <taxon>Azospira</taxon>
    </lineage>
</organism>
<evidence type="ECO:0000256" key="2">
    <source>
        <dbReference type="ARBA" id="ARBA00023136"/>
    </source>
</evidence>
<dbReference type="InterPro" id="IPR050810">
    <property type="entry name" value="Bact_Secretion_Sys_Channel"/>
</dbReference>
<dbReference type="KEGG" id="ares:IWH25_07085"/>
<dbReference type="RefSeq" id="WP_203388620.1">
    <property type="nucleotide sequence ID" value="NZ_CP064781.1"/>
</dbReference>
<evidence type="ECO:0000256" key="3">
    <source>
        <dbReference type="ARBA" id="ARBA00023237"/>
    </source>
</evidence>
<keyword evidence="8" id="KW-1185">Reference proteome</keyword>
<feature type="region of interest" description="Disordered" evidence="4">
    <location>
        <begin position="169"/>
        <end position="222"/>
    </location>
</feature>
<evidence type="ECO:0000259" key="6">
    <source>
        <dbReference type="SMART" id="SM00965"/>
    </source>
</evidence>
<dbReference type="PROSITE" id="PS51257">
    <property type="entry name" value="PROKAR_LIPOPROTEIN"/>
    <property type="match status" value="1"/>
</dbReference>
<protein>
    <submittedName>
        <fullName evidence="7">Pilus (MSHA type) biogenesis protein MshL</fullName>
    </submittedName>
</protein>
<dbReference type="PANTHER" id="PTHR30332:SF17">
    <property type="entry name" value="TYPE IV PILIATION SYSTEM PROTEIN DR_0774-RELATED"/>
    <property type="match status" value="1"/>
</dbReference>
<evidence type="ECO:0000313" key="7">
    <source>
        <dbReference type="EMBL" id="QRJ65097.1"/>
    </source>
</evidence>
<dbReference type="NCBIfam" id="TIGR02519">
    <property type="entry name" value="pilus_MshL"/>
    <property type="match status" value="1"/>
</dbReference>
<dbReference type="PRINTS" id="PR00811">
    <property type="entry name" value="BCTERIALGSPD"/>
</dbReference>
<feature type="domain" description="Secretin/TonB short N-terminal" evidence="6">
    <location>
        <begin position="101"/>
        <end position="149"/>
    </location>
</feature>
<dbReference type="PANTHER" id="PTHR30332">
    <property type="entry name" value="PROBABLE GENERAL SECRETION PATHWAY PROTEIN D"/>
    <property type="match status" value="1"/>
</dbReference>
<dbReference type="InterPro" id="IPR013358">
    <property type="entry name" value="Pilus_biogenesis_MshL"/>
</dbReference>
<dbReference type="InterPro" id="IPR001775">
    <property type="entry name" value="GspD/PilQ"/>
</dbReference>
<evidence type="ECO:0000256" key="4">
    <source>
        <dbReference type="SAM" id="MobiDB-lite"/>
    </source>
</evidence>
<name>A0A974SRF7_9RHOO</name>
<accession>A0A974SRF7</accession>
<evidence type="ECO:0000313" key="8">
    <source>
        <dbReference type="Proteomes" id="UP000663444"/>
    </source>
</evidence>
<keyword evidence="5" id="KW-0732">Signal</keyword>
<reference evidence="7" key="1">
    <citation type="submission" date="2020-11" db="EMBL/GenBank/DDBJ databases">
        <title>Azospira restricta DSM 18626 genome sequence.</title>
        <authorList>
            <person name="Moe W.M."/>
        </authorList>
    </citation>
    <scope>NUCLEOTIDE SEQUENCE</scope>
    <source>
        <strain evidence="7">DSM 18626</strain>
    </source>
</reference>
<dbReference type="Pfam" id="PF07655">
    <property type="entry name" value="Secretin_N_2"/>
    <property type="match status" value="1"/>
</dbReference>
<dbReference type="GO" id="GO:0009306">
    <property type="term" value="P:protein secretion"/>
    <property type="evidence" value="ECO:0007669"/>
    <property type="project" value="InterPro"/>
</dbReference>
<dbReference type="GO" id="GO:0019867">
    <property type="term" value="C:outer membrane"/>
    <property type="evidence" value="ECO:0007669"/>
    <property type="project" value="InterPro"/>
</dbReference>
<dbReference type="Pfam" id="PF00263">
    <property type="entry name" value="Secretin"/>
    <property type="match status" value="1"/>
</dbReference>
<dbReference type="Pfam" id="PF07660">
    <property type="entry name" value="STN"/>
    <property type="match status" value="1"/>
</dbReference>
<sequence>MNPRPFVRTRPLLALLFALFSAACSAPLRQPAATFDRVAQELQGALASGKGGNADAINQAMMPPLDLGAAPPAAPEHRFDLAVSGAPAAQVFMAIVSGTRFSMLVPPEVTGTLSLNLKNVTVREALETIRDLYGYDFTVKGTRIFIQPNTIQTRLFQINYLSSRRQGVTDTRITSSSPSVINPGGSSTGGGAAPQVAPQTQQAGAPGQLGTSSSDSSRVQTRSDADFWRELGSALTTIVGTGDGRNVILNPHSGVVLVKAMPADLRAVENYLKATQLVVERQVMLEAKIVEVQLSESYQTGVNWSHFGGVNNRFAYGAIAPGTTLGTNGAIVGRAGGAGSNVAGLSDAGSTTVGILPGTQGATSTASGLVSGVAAATTAGKGFFGLALQTANFAALLSFLETQGETQVLSSPRVATINNQKAVLKVGTDDYYVTNISTTTTSSGTGNVTTPTITLQPFFSGVALDVTPQIDDDGNVLLHVHPSVTVVQERNKTIDLGTLGQFSLPLASSSINETDAIVRVQDGYIVAIGGLMSQEQARDNNGLPGLSSAPGIGALFGQRGSALRKRELVVLIKPTIIQNEQSWKQDLLDTAGRIEQLDPRKRLPRPEPQ</sequence>
<dbReference type="AlphaFoldDB" id="A0A974SRF7"/>
<dbReference type="InterPro" id="IPR011514">
    <property type="entry name" value="Secretin_N_2"/>
</dbReference>
<dbReference type="Proteomes" id="UP000663444">
    <property type="component" value="Chromosome"/>
</dbReference>